<dbReference type="Pfam" id="PF07963">
    <property type="entry name" value="N_methyl"/>
    <property type="match status" value="1"/>
</dbReference>
<keyword evidence="2" id="KW-0178">Competence</keyword>
<feature type="transmembrane region" description="Helical" evidence="3">
    <location>
        <begin position="12"/>
        <end position="37"/>
    </location>
</feature>
<dbReference type="Proteomes" id="UP001589833">
    <property type="component" value="Unassembled WGS sequence"/>
</dbReference>
<dbReference type="InterPro" id="IPR016977">
    <property type="entry name" value="ComGF"/>
</dbReference>
<evidence type="ECO:0000313" key="5">
    <source>
        <dbReference type="Proteomes" id="UP001589833"/>
    </source>
</evidence>
<comment type="subcellular location">
    <subcellularLocation>
        <location evidence="1">Cell surface</location>
    </subcellularLocation>
</comment>
<keyword evidence="3" id="KW-1133">Transmembrane helix</keyword>
<evidence type="ECO:0000256" key="2">
    <source>
        <dbReference type="ARBA" id="ARBA00023287"/>
    </source>
</evidence>
<sequence length="152" mass="17738">MNIVCWLRIKKGFTLIEVLLVLSLFLLVVSFFTPFFLTVTTGYQVEKVTFQQVTMFYNHISQDIKLASDVKVEQGSLILRREEEKNIEIRLLPSGQVRRTSDGEGNVLLLEDVQTFSCRIQYQLLRCKVVIRNLDSFNKSFLLPHKYEWEGS</sequence>
<accession>A0ABV6NLT2</accession>
<name>A0ABV6NLT2_9BACI</name>
<keyword evidence="5" id="KW-1185">Reference proteome</keyword>
<dbReference type="EMBL" id="JBHLTR010000077">
    <property type="protein sequence ID" value="MFC0561651.1"/>
    <property type="molecule type" value="Genomic_DNA"/>
</dbReference>
<keyword evidence="3" id="KW-0812">Transmembrane</keyword>
<organism evidence="4 5">
    <name type="scientific">Halalkalibacter alkalisediminis</name>
    <dbReference type="NCBI Taxonomy" id="935616"/>
    <lineage>
        <taxon>Bacteria</taxon>
        <taxon>Bacillati</taxon>
        <taxon>Bacillota</taxon>
        <taxon>Bacilli</taxon>
        <taxon>Bacillales</taxon>
        <taxon>Bacillaceae</taxon>
        <taxon>Halalkalibacter</taxon>
    </lineage>
</organism>
<evidence type="ECO:0000256" key="3">
    <source>
        <dbReference type="SAM" id="Phobius"/>
    </source>
</evidence>
<dbReference type="Pfam" id="PF15980">
    <property type="entry name" value="ComGF"/>
    <property type="match status" value="1"/>
</dbReference>
<proteinExistence type="predicted"/>
<gene>
    <name evidence="4" type="ORF">ACFFH4_22385</name>
</gene>
<comment type="caution">
    <text evidence="4">The sequence shown here is derived from an EMBL/GenBank/DDBJ whole genome shotgun (WGS) entry which is preliminary data.</text>
</comment>
<evidence type="ECO:0000256" key="1">
    <source>
        <dbReference type="ARBA" id="ARBA00004241"/>
    </source>
</evidence>
<dbReference type="InterPro" id="IPR012902">
    <property type="entry name" value="N_methyl_site"/>
</dbReference>
<protein>
    <submittedName>
        <fullName evidence="4">ComGF family competence protein</fullName>
    </submittedName>
</protein>
<dbReference type="NCBIfam" id="TIGR02532">
    <property type="entry name" value="IV_pilin_GFxxxE"/>
    <property type="match status" value="1"/>
</dbReference>
<keyword evidence="3" id="KW-0472">Membrane</keyword>
<dbReference type="RefSeq" id="WP_273845362.1">
    <property type="nucleotide sequence ID" value="NZ_JAQQWT010000013.1"/>
</dbReference>
<evidence type="ECO:0000313" key="4">
    <source>
        <dbReference type="EMBL" id="MFC0561651.1"/>
    </source>
</evidence>
<reference evidence="4 5" key="1">
    <citation type="submission" date="2024-09" db="EMBL/GenBank/DDBJ databases">
        <authorList>
            <person name="Sun Q."/>
            <person name="Mori K."/>
        </authorList>
    </citation>
    <scope>NUCLEOTIDE SEQUENCE [LARGE SCALE GENOMIC DNA]</scope>
    <source>
        <strain evidence="4 5">NCAIM B.02301</strain>
    </source>
</reference>